<name>A0A971S164_9BACT</name>
<proteinExistence type="predicted"/>
<sequence>MAEIIKKVNGMQIVDYMARDYASILQAMRELIPEKLPNWKDYKSEADFGNVLLQLFAHMGDILSYYQDRIANESFLGTAQTRQSIIHHLKLIGYRLATAAPASTILKLTVPPTYTGTFTIKKGDAFATKSQKEKPSIRFEYIGEDFTVDCSALVTNPLTHRKEIPHEIPVEEGRLIENERLGISNGKPNQQFTLAHKGLILRSLGIGSEANKDITLTTKLGDMEESWTLQETLAFSRAGQQEGVQKDYVIEIDEDDRATIIFGDGDFGAIPPAGADIHATYRVGGGLKGNVLANTIQTIVEAPQLTAIGARVSNPGPATGGSERESIEHAVMHAPGVFRSLKRAVTAEDYEALALNYKGVGKVRAKAGNWNRVRLFVAPDGGGNVSDILKKNLLAYFEDKRPLTTVIEIADVDYVKIYITAELAIERYYVQENTKEKVRKAVADLLSFDNVDFEQTLYLSKFYEAIEAIEGVQYVMITEFCELRSGQRADRRGYPTQGGSREMVKPNGKIDLGTNEIPRIPDDADDDPNYAGGVHIVLAEEGAA</sequence>
<evidence type="ECO:0000256" key="1">
    <source>
        <dbReference type="SAM" id="MobiDB-lite"/>
    </source>
</evidence>
<dbReference type="Proteomes" id="UP000777265">
    <property type="component" value="Unassembled WGS sequence"/>
</dbReference>
<dbReference type="AlphaFoldDB" id="A0A971S164"/>
<evidence type="ECO:0000313" key="2">
    <source>
        <dbReference type="EMBL" id="NLW34907.1"/>
    </source>
</evidence>
<dbReference type="EMBL" id="JAAYEE010000094">
    <property type="protein sequence ID" value="NLW34907.1"/>
    <property type="molecule type" value="Genomic_DNA"/>
</dbReference>
<reference evidence="2" key="1">
    <citation type="journal article" date="2020" name="Biotechnol. Biofuels">
        <title>New insights from the biogas microbiome by comprehensive genome-resolved metagenomics of nearly 1600 species originating from multiple anaerobic digesters.</title>
        <authorList>
            <person name="Campanaro S."/>
            <person name="Treu L."/>
            <person name="Rodriguez-R L.M."/>
            <person name="Kovalovszki A."/>
            <person name="Ziels R.M."/>
            <person name="Maus I."/>
            <person name="Zhu X."/>
            <person name="Kougias P.G."/>
            <person name="Basile A."/>
            <person name="Luo G."/>
            <person name="Schluter A."/>
            <person name="Konstantinidis K.T."/>
            <person name="Angelidaki I."/>
        </authorList>
    </citation>
    <scope>NUCLEOTIDE SEQUENCE</scope>
    <source>
        <strain evidence="2">AS06rmzACSIP_7</strain>
    </source>
</reference>
<evidence type="ECO:0008006" key="4">
    <source>
        <dbReference type="Google" id="ProtNLM"/>
    </source>
</evidence>
<evidence type="ECO:0000313" key="3">
    <source>
        <dbReference type="Proteomes" id="UP000777265"/>
    </source>
</evidence>
<organism evidence="2 3">
    <name type="scientific">Syntrophorhabdus aromaticivorans</name>
    <dbReference type="NCBI Taxonomy" id="328301"/>
    <lineage>
        <taxon>Bacteria</taxon>
        <taxon>Pseudomonadati</taxon>
        <taxon>Thermodesulfobacteriota</taxon>
        <taxon>Syntrophorhabdia</taxon>
        <taxon>Syntrophorhabdales</taxon>
        <taxon>Syntrophorhabdaceae</taxon>
        <taxon>Syntrophorhabdus</taxon>
    </lineage>
</organism>
<accession>A0A971S164</accession>
<gene>
    <name evidence="2" type="ORF">GXY80_05410</name>
</gene>
<protein>
    <recommendedName>
        <fullName evidence="4">Baseplate protein J-like domain-containing protein</fullName>
    </recommendedName>
</protein>
<feature type="region of interest" description="Disordered" evidence="1">
    <location>
        <begin position="488"/>
        <end position="528"/>
    </location>
</feature>
<reference evidence="2" key="2">
    <citation type="submission" date="2020-01" db="EMBL/GenBank/DDBJ databases">
        <authorList>
            <person name="Campanaro S."/>
        </authorList>
    </citation>
    <scope>NUCLEOTIDE SEQUENCE</scope>
    <source>
        <strain evidence="2">AS06rmzACSIP_7</strain>
    </source>
</reference>
<comment type="caution">
    <text evidence="2">The sequence shown here is derived from an EMBL/GenBank/DDBJ whole genome shotgun (WGS) entry which is preliminary data.</text>
</comment>